<name>A0AAN8WF70_9MAGN</name>
<dbReference type="Gene3D" id="3.40.50.150">
    <property type="entry name" value="Vaccinia Virus protein VP39"/>
    <property type="match status" value="1"/>
</dbReference>
<protein>
    <submittedName>
        <fullName evidence="1">Uncharacterized protein</fullName>
    </submittedName>
</protein>
<comment type="caution">
    <text evidence="1">The sequence shown here is derived from an EMBL/GenBank/DDBJ whole genome shotgun (WGS) entry which is preliminary data.</text>
</comment>
<dbReference type="Proteomes" id="UP001370490">
    <property type="component" value="Unassembled WGS sequence"/>
</dbReference>
<dbReference type="EMBL" id="JBAMMX010000003">
    <property type="protein sequence ID" value="KAK6944862.1"/>
    <property type="molecule type" value="Genomic_DNA"/>
</dbReference>
<evidence type="ECO:0000313" key="1">
    <source>
        <dbReference type="EMBL" id="KAK6944862.1"/>
    </source>
</evidence>
<proteinExistence type="predicted"/>
<reference evidence="1 2" key="1">
    <citation type="submission" date="2023-12" db="EMBL/GenBank/DDBJ databases">
        <title>A high-quality genome assembly for Dillenia turbinata (Dilleniales).</title>
        <authorList>
            <person name="Chanderbali A."/>
        </authorList>
    </citation>
    <scope>NUCLEOTIDE SEQUENCE [LARGE SCALE GENOMIC DNA]</scope>
    <source>
        <strain evidence="1">LSX21</strain>
        <tissue evidence="1">Leaf</tissue>
    </source>
</reference>
<sequence>MENWAKQSEDPTKKLLHSEELYKYILETTVYPREPEPLKELRNATASHPGSTYGHALELESTQDILFLSLLLQFLMMEGFV</sequence>
<gene>
    <name evidence="1" type="ORF">RJ641_025964</name>
</gene>
<dbReference type="AlphaFoldDB" id="A0AAN8WF70"/>
<evidence type="ECO:0000313" key="2">
    <source>
        <dbReference type="Proteomes" id="UP001370490"/>
    </source>
</evidence>
<keyword evidence="2" id="KW-1185">Reference proteome</keyword>
<accession>A0AAN8WF70</accession>
<organism evidence="1 2">
    <name type="scientific">Dillenia turbinata</name>
    <dbReference type="NCBI Taxonomy" id="194707"/>
    <lineage>
        <taxon>Eukaryota</taxon>
        <taxon>Viridiplantae</taxon>
        <taxon>Streptophyta</taxon>
        <taxon>Embryophyta</taxon>
        <taxon>Tracheophyta</taxon>
        <taxon>Spermatophyta</taxon>
        <taxon>Magnoliopsida</taxon>
        <taxon>eudicotyledons</taxon>
        <taxon>Gunneridae</taxon>
        <taxon>Pentapetalae</taxon>
        <taxon>Dilleniales</taxon>
        <taxon>Dilleniaceae</taxon>
        <taxon>Dillenia</taxon>
    </lineage>
</organism>
<dbReference type="InterPro" id="IPR029063">
    <property type="entry name" value="SAM-dependent_MTases_sf"/>
</dbReference>